<evidence type="ECO:0000313" key="7">
    <source>
        <dbReference type="EMBL" id="PSL09632.1"/>
    </source>
</evidence>
<proteinExistence type="inferred from homology"/>
<dbReference type="AlphaFoldDB" id="A0A2P8EJL9"/>
<dbReference type="EMBL" id="PYGI01000030">
    <property type="protein sequence ID" value="PSL09632.1"/>
    <property type="molecule type" value="Genomic_DNA"/>
</dbReference>
<dbReference type="RefSeq" id="WP_245912723.1">
    <property type="nucleotide sequence ID" value="NZ_PYGI01000030.1"/>
</dbReference>
<feature type="chain" id="PRO_5015107363" description="Peptide methionine sulfoxide reductase MsrA" evidence="5">
    <location>
        <begin position="24"/>
        <end position="198"/>
    </location>
</feature>
<sequence>MMKFLALMCIATLTAFTPTSSRADQAIFAGGCFWCMEQAFQEQDGVSEVISGFTGGTLKNPTYNGNHEGHYEAVQVIYDPQVIAYQQLLNVYWRNIDPFDDKGQFCDKGHSYLSAIFVADDEQRRLARLSKEQVIRQFADQRPDQRVVTPILAASVFYPVEEYHQDYYLKNPWRYRFYKTACRRASRLEEVWGKPETD</sequence>
<dbReference type="Proteomes" id="UP000242133">
    <property type="component" value="Unassembled WGS sequence"/>
</dbReference>
<dbReference type="Pfam" id="PF01625">
    <property type="entry name" value="PMSR"/>
    <property type="match status" value="1"/>
</dbReference>
<dbReference type="GO" id="GO:0033744">
    <property type="term" value="F:L-methionine:thioredoxin-disulfide S-oxidoreductase activity"/>
    <property type="evidence" value="ECO:0007669"/>
    <property type="project" value="RHEA"/>
</dbReference>
<dbReference type="PANTHER" id="PTHR43774:SF1">
    <property type="entry name" value="PEPTIDE METHIONINE SULFOXIDE REDUCTASE MSRA 2"/>
    <property type="match status" value="1"/>
</dbReference>
<keyword evidence="1 4" id="KW-0560">Oxidoreductase</keyword>
<comment type="function">
    <text evidence="4">Has an important function as a repair enzyme for proteins that have been inactivated by oxidation. Catalyzes the reversible oxidation-reduction of methionine sulfoxide in proteins to methionine.</text>
</comment>
<reference evidence="7 8" key="1">
    <citation type="submission" date="2018-03" db="EMBL/GenBank/DDBJ databases">
        <title>Genomic Encyclopedia of Archaeal and Bacterial Type Strains, Phase II (KMG-II): from individual species to whole genera.</title>
        <authorList>
            <person name="Goeker M."/>
        </authorList>
    </citation>
    <scope>NUCLEOTIDE SEQUENCE [LARGE SCALE GENOMIC DNA]</scope>
    <source>
        <strain evidence="7 8">DSM 17586</strain>
    </source>
</reference>
<dbReference type="InterPro" id="IPR002569">
    <property type="entry name" value="Met_Sox_Rdtase_MsrA_dom"/>
</dbReference>
<feature type="active site" evidence="4">
    <location>
        <position position="32"/>
    </location>
</feature>
<dbReference type="GO" id="GO:0008113">
    <property type="term" value="F:peptide-methionine (S)-S-oxide reductase activity"/>
    <property type="evidence" value="ECO:0007669"/>
    <property type="project" value="UniProtKB-UniRule"/>
</dbReference>
<dbReference type="NCBIfam" id="TIGR00401">
    <property type="entry name" value="msrA"/>
    <property type="match status" value="1"/>
</dbReference>
<accession>A0A2P8EJL9</accession>
<evidence type="ECO:0000256" key="4">
    <source>
        <dbReference type="HAMAP-Rule" id="MF_01401"/>
    </source>
</evidence>
<protein>
    <recommendedName>
        <fullName evidence="4">Peptide methionine sulfoxide reductase MsrA</fullName>
        <shortName evidence="4">Protein-methionine-S-oxide reductase</shortName>
        <ecNumber evidence="4">1.8.4.11</ecNumber>
    </recommendedName>
    <alternativeName>
        <fullName evidence="4">Peptide-methionine (S)-S-oxide reductase</fullName>
        <shortName evidence="4">Peptide Met(O) reductase</shortName>
    </alternativeName>
</protein>
<evidence type="ECO:0000256" key="2">
    <source>
        <dbReference type="ARBA" id="ARBA00047806"/>
    </source>
</evidence>
<comment type="catalytic activity">
    <reaction evidence="2 4">
        <text>L-methionyl-[protein] + [thioredoxin]-disulfide + H2O = L-methionyl-(S)-S-oxide-[protein] + [thioredoxin]-dithiol</text>
        <dbReference type="Rhea" id="RHEA:14217"/>
        <dbReference type="Rhea" id="RHEA-COMP:10698"/>
        <dbReference type="Rhea" id="RHEA-COMP:10700"/>
        <dbReference type="Rhea" id="RHEA-COMP:12313"/>
        <dbReference type="Rhea" id="RHEA-COMP:12315"/>
        <dbReference type="ChEBI" id="CHEBI:15377"/>
        <dbReference type="ChEBI" id="CHEBI:16044"/>
        <dbReference type="ChEBI" id="CHEBI:29950"/>
        <dbReference type="ChEBI" id="CHEBI:44120"/>
        <dbReference type="ChEBI" id="CHEBI:50058"/>
        <dbReference type="EC" id="1.8.4.11"/>
    </reaction>
</comment>
<feature type="signal peptide" evidence="5">
    <location>
        <begin position="1"/>
        <end position="23"/>
    </location>
</feature>
<comment type="caution">
    <text evidence="7">The sequence shown here is derived from an EMBL/GenBank/DDBJ whole genome shotgun (WGS) entry which is preliminary data.</text>
</comment>
<comment type="catalytic activity">
    <reaction evidence="3 4">
        <text>[thioredoxin]-disulfide + L-methionine + H2O = L-methionine (S)-S-oxide + [thioredoxin]-dithiol</text>
        <dbReference type="Rhea" id="RHEA:19993"/>
        <dbReference type="Rhea" id="RHEA-COMP:10698"/>
        <dbReference type="Rhea" id="RHEA-COMP:10700"/>
        <dbReference type="ChEBI" id="CHEBI:15377"/>
        <dbReference type="ChEBI" id="CHEBI:29950"/>
        <dbReference type="ChEBI" id="CHEBI:50058"/>
        <dbReference type="ChEBI" id="CHEBI:57844"/>
        <dbReference type="ChEBI" id="CHEBI:58772"/>
        <dbReference type="EC" id="1.8.4.11"/>
    </reaction>
</comment>
<dbReference type="InterPro" id="IPR036509">
    <property type="entry name" value="Met_Sox_Rdtase_MsrA_sf"/>
</dbReference>
<gene>
    <name evidence="4" type="primary">msrA</name>
    <name evidence="7" type="ORF">CLV44_13011</name>
</gene>
<evidence type="ECO:0000313" key="8">
    <source>
        <dbReference type="Proteomes" id="UP000242133"/>
    </source>
</evidence>
<name>A0A2P8EJL9_9GAMM</name>
<keyword evidence="5" id="KW-0732">Signal</keyword>
<dbReference type="Gene3D" id="3.30.1060.10">
    <property type="entry name" value="Peptide methionine sulphoxide reductase MsrA"/>
    <property type="match status" value="1"/>
</dbReference>
<dbReference type="HAMAP" id="MF_01401">
    <property type="entry name" value="MsrA"/>
    <property type="match status" value="1"/>
</dbReference>
<dbReference type="EC" id="1.8.4.11" evidence="4"/>
<comment type="similarity">
    <text evidence="4">Belongs to the MsrA Met sulfoxide reductase family.</text>
</comment>
<keyword evidence="8" id="KW-1185">Reference proteome</keyword>
<evidence type="ECO:0000259" key="6">
    <source>
        <dbReference type="Pfam" id="PF01625"/>
    </source>
</evidence>
<organism evidence="7 8">
    <name type="scientific">Marinobacterium halophilum</name>
    <dbReference type="NCBI Taxonomy" id="267374"/>
    <lineage>
        <taxon>Bacteria</taxon>
        <taxon>Pseudomonadati</taxon>
        <taxon>Pseudomonadota</taxon>
        <taxon>Gammaproteobacteria</taxon>
        <taxon>Oceanospirillales</taxon>
        <taxon>Oceanospirillaceae</taxon>
        <taxon>Marinobacterium</taxon>
    </lineage>
</organism>
<dbReference type="SUPFAM" id="SSF55068">
    <property type="entry name" value="Peptide methionine sulfoxide reductase"/>
    <property type="match status" value="1"/>
</dbReference>
<evidence type="ECO:0000256" key="3">
    <source>
        <dbReference type="ARBA" id="ARBA00048782"/>
    </source>
</evidence>
<dbReference type="PANTHER" id="PTHR43774">
    <property type="entry name" value="PEPTIDE METHIONINE SULFOXIDE REDUCTASE"/>
    <property type="match status" value="1"/>
</dbReference>
<evidence type="ECO:0000256" key="5">
    <source>
        <dbReference type="SAM" id="SignalP"/>
    </source>
</evidence>
<feature type="domain" description="Peptide methionine sulphoxide reductase MsrA" evidence="6">
    <location>
        <begin position="25"/>
        <end position="175"/>
    </location>
</feature>
<evidence type="ECO:0000256" key="1">
    <source>
        <dbReference type="ARBA" id="ARBA00023002"/>
    </source>
</evidence>